<dbReference type="Pfam" id="PF13843">
    <property type="entry name" value="DDE_Tnp_1_7"/>
    <property type="match status" value="1"/>
</dbReference>
<dbReference type="Proteomes" id="UP001159363">
    <property type="component" value="Chromosome X"/>
</dbReference>
<evidence type="ECO:0000259" key="2">
    <source>
        <dbReference type="Pfam" id="PF13843"/>
    </source>
</evidence>
<feature type="compositionally biased region" description="Low complexity" evidence="1">
    <location>
        <begin position="162"/>
        <end position="174"/>
    </location>
</feature>
<dbReference type="PANTHER" id="PTHR46599">
    <property type="entry name" value="PIGGYBAC TRANSPOSABLE ELEMENT-DERIVED PROTEIN 4"/>
    <property type="match status" value="1"/>
</dbReference>
<dbReference type="PANTHER" id="PTHR46599:SF3">
    <property type="entry name" value="PIGGYBAC TRANSPOSABLE ELEMENT-DERIVED PROTEIN 4"/>
    <property type="match status" value="1"/>
</dbReference>
<evidence type="ECO:0000313" key="3">
    <source>
        <dbReference type="EMBL" id="KAJ8887098.1"/>
    </source>
</evidence>
<dbReference type="EMBL" id="JARBHB010000004">
    <property type="protein sequence ID" value="KAJ8887098.1"/>
    <property type="molecule type" value="Genomic_DNA"/>
</dbReference>
<sequence>MLCYKYSQVNTPSQQLALDKRMLAWRGRLRFRLYNPGKIVKYGKMWNETGRDSSRVTTGLLTPSLSSIYGQLLQQHQIILSKDLHAKQTSTCGSIRTNSGLPKEFKQQSAALQRGEMTFMREGPVLLIAWCDKRVINMISTIYSADMKHFIQQDDIPEIAQSPASTSSNVSNSSGLITPSRGAPVKDPPYRLDGKGKEHVLLHIRATITDNTPTRRCSVCWKNCK</sequence>
<proteinExistence type="predicted"/>
<reference evidence="3 4" key="1">
    <citation type="submission" date="2023-02" db="EMBL/GenBank/DDBJ databases">
        <title>LHISI_Scaffold_Assembly.</title>
        <authorList>
            <person name="Stuart O.P."/>
            <person name="Cleave R."/>
            <person name="Magrath M.J.L."/>
            <person name="Mikheyev A.S."/>
        </authorList>
    </citation>
    <scope>NUCLEOTIDE SEQUENCE [LARGE SCALE GENOMIC DNA]</scope>
    <source>
        <strain evidence="3">Daus_M_001</strain>
        <tissue evidence="3">Leg muscle</tissue>
    </source>
</reference>
<name>A0ABQ9HRT3_9NEOP</name>
<feature type="domain" description="PiggyBac transposable element-derived protein" evidence="2">
    <location>
        <begin position="82"/>
        <end position="149"/>
    </location>
</feature>
<dbReference type="InterPro" id="IPR029526">
    <property type="entry name" value="PGBD"/>
</dbReference>
<gene>
    <name evidence="3" type="ORF">PR048_013313</name>
</gene>
<accession>A0ABQ9HRT3</accession>
<comment type="caution">
    <text evidence="3">The sequence shown here is derived from an EMBL/GenBank/DDBJ whole genome shotgun (WGS) entry which is preliminary data.</text>
</comment>
<feature type="non-terminal residue" evidence="3">
    <location>
        <position position="225"/>
    </location>
</feature>
<evidence type="ECO:0000313" key="4">
    <source>
        <dbReference type="Proteomes" id="UP001159363"/>
    </source>
</evidence>
<keyword evidence="4" id="KW-1185">Reference proteome</keyword>
<feature type="region of interest" description="Disordered" evidence="1">
    <location>
        <begin position="161"/>
        <end position="188"/>
    </location>
</feature>
<evidence type="ECO:0000256" key="1">
    <source>
        <dbReference type="SAM" id="MobiDB-lite"/>
    </source>
</evidence>
<protein>
    <recommendedName>
        <fullName evidence="2">PiggyBac transposable element-derived protein domain-containing protein</fullName>
    </recommendedName>
</protein>
<organism evidence="3 4">
    <name type="scientific">Dryococelus australis</name>
    <dbReference type="NCBI Taxonomy" id="614101"/>
    <lineage>
        <taxon>Eukaryota</taxon>
        <taxon>Metazoa</taxon>
        <taxon>Ecdysozoa</taxon>
        <taxon>Arthropoda</taxon>
        <taxon>Hexapoda</taxon>
        <taxon>Insecta</taxon>
        <taxon>Pterygota</taxon>
        <taxon>Neoptera</taxon>
        <taxon>Polyneoptera</taxon>
        <taxon>Phasmatodea</taxon>
        <taxon>Verophasmatodea</taxon>
        <taxon>Anareolatae</taxon>
        <taxon>Phasmatidae</taxon>
        <taxon>Eurycanthinae</taxon>
        <taxon>Dryococelus</taxon>
    </lineage>
</organism>